<comment type="subcellular location">
    <subcellularLocation>
        <location evidence="1">Cell outer membrane</location>
    </subcellularLocation>
</comment>
<comment type="caution">
    <text evidence="8">The sequence shown here is derived from an EMBL/GenBank/DDBJ whole genome shotgun (WGS) entry which is preliminary data.</text>
</comment>
<evidence type="ECO:0000256" key="3">
    <source>
        <dbReference type="ARBA" id="ARBA00022729"/>
    </source>
</evidence>
<keyword evidence="5" id="KW-0998">Cell outer membrane</keyword>
<evidence type="ECO:0000256" key="4">
    <source>
        <dbReference type="ARBA" id="ARBA00023136"/>
    </source>
</evidence>
<evidence type="ECO:0000256" key="2">
    <source>
        <dbReference type="ARBA" id="ARBA00006275"/>
    </source>
</evidence>
<proteinExistence type="inferred from homology"/>
<dbReference type="AlphaFoldDB" id="A0A9D1X8Q7"/>
<evidence type="ECO:0000256" key="1">
    <source>
        <dbReference type="ARBA" id="ARBA00004442"/>
    </source>
</evidence>
<sequence>MNFFKLNKYIFALAFAGTLTLSSCGDDFLGKDPQGALTPEALANAQGVDLLTTSAYAALSTPVEGKDPYQASPFNWVWGSIYGGDANKGSDPGDQSTVNEIELYNTMSTNGYLDQKWAWVYMTNKRVNLALQTMDLAEDLDDATRTRRTAELKFLRALAYFEGMRVFGRTGCPYVDESHTENNPMVANGVDISENVLADVDAAISGLPETLAGADDGQVGRANVWAAKALKAKILMFLNRQSEAKPLLAEILSSGVNTKGLALGLEDKIYNNFNALTENGKESIFSIQYSAADENNAQAVLTLCYPHNSGPGGCCGFFQPSYELANSFQVDENGLPYLNGEYRTKPSVSYRNTDPTGVLALNTDAAVDPRLDLAIGRYGVPYKDWGEPKNDWVRNPVNGGIFLPKKFVLSSAEKDQGMYRMYGGWAPGSAMNIQYLNVRDLTLLYAECLANDGQLADAMEQVNKIRRRAALEVNITTKSDGTPAANYKISEYPSSHAAFSNKETCLKAIRMERKLELAMEGERWFDLVRWGGDYMAQELKAYVDYEKQYISKFAGASYLPASKTMLPVPDNEILTMGTNPETGQPYLVQPEPWR</sequence>
<name>A0A9D1X8Q7_9BACT</name>
<dbReference type="PROSITE" id="PS51257">
    <property type="entry name" value="PROKAR_LIPOPROTEIN"/>
    <property type="match status" value="1"/>
</dbReference>
<evidence type="ECO:0000313" key="8">
    <source>
        <dbReference type="EMBL" id="HIX74587.1"/>
    </source>
</evidence>
<evidence type="ECO:0000259" key="7">
    <source>
        <dbReference type="Pfam" id="PF14322"/>
    </source>
</evidence>
<keyword evidence="3" id="KW-0732">Signal</keyword>
<organism evidence="8 9">
    <name type="scientific">Candidatus Parabacteroides intestinipullorum</name>
    <dbReference type="NCBI Taxonomy" id="2838723"/>
    <lineage>
        <taxon>Bacteria</taxon>
        <taxon>Pseudomonadati</taxon>
        <taxon>Bacteroidota</taxon>
        <taxon>Bacteroidia</taxon>
        <taxon>Bacteroidales</taxon>
        <taxon>Tannerellaceae</taxon>
        <taxon>Parabacteroides</taxon>
    </lineage>
</organism>
<dbReference type="EMBL" id="DXEL01000044">
    <property type="protein sequence ID" value="HIX74587.1"/>
    <property type="molecule type" value="Genomic_DNA"/>
</dbReference>
<accession>A0A9D1X8Q7</accession>
<dbReference type="InterPro" id="IPR012944">
    <property type="entry name" value="SusD_RagB_dom"/>
</dbReference>
<dbReference type="Pfam" id="PF07980">
    <property type="entry name" value="SusD_RagB"/>
    <property type="match status" value="1"/>
</dbReference>
<comment type="similarity">
    <text evidence="2">Belongs to the SusD family.</text>
</comment>
<feature type="domain" description="RagB/SusD" evidence="6">
    <location>
        <begin position="281"/>
        <end position="573"/>
    </location>
</feature>
<dbReference type="InterPro" id="IPR033985">
    <property type="entry name" value="SusD-like_N"/>
</dbReference>
<reference evidence="8" key="2">
    <citation type="submission" date="2021-04" db="EMBL/GenBank/DDBJ databases">
        <authorList>
            <person name="Gilroy R."/>
        </authorList>
    </citation>
    <scope>NUCLEOTIDE SEQUENCE</scope>
    <source>
        <strain evidence="8">ChiGjej6B6-14162</strain>
    </source>
</reference>
<evidence type="ECO:0000313" key="9">
    <source>
        <dbReference type="Proteomes" id="UP000886740"/>
    </source>
</evidence>
<dbReference type="Proteomes" id="UP000886740">
    <property type="component" value="Unassembled WGS sequence"/>
</dbReference>
<evidence type="ECO:0000256" key="5">
    <source>
        <dbReference type="ARBA" id="ARBA00023237"/>
    </source>
</evidence>
<dbReference type="Gene3D" id="1.25.40.390">
    <property type="match status" value="1"/>
</dbReference>
<reference evidence="8" key="1">
    <citation type="journal article" date="2021" name="PeerJ">
        <title>Extensive microbial diversity within the chicken gut microbiome revealed by metagenomics and culture.</title>
        <authorList>
            <person name="Gilroy R."/>
            <person name="Ravi A."/>
            <person name="Getino M."/>
            <person name="Pursley I."/>
            <person name="Horton D.L."/>
            <person name="Alikhan N.F."/>
            <person name="Baker D."/>
            <person name="Gharbi K."/>
            <person name="Hall N."/>
            <person name="Watson M."/>
            <person name="Adriaenssens E.M."/>
            <person name="Foster-Nyarko E."/>
            <person name="Jarju S."/>
            <person name="Secka A."/>
            <person name="Antonio M."/>
            <person name="Oren A."/>
            <person name="Chaudhuri R.R."/>
            <person name="La Ragione R."/>
            <person name="Hildebrand F."/>
            <person name="Pallen M.J."/>
        </authorList>
    </citation>
    <scope>NUCLEOTIDE SEQUENCE</scope>
    <source>
        <strain evidence="8">ChiGjej6B6-14162</strain>
    </source>
</reference>
<dbReference type="SUPFAM" id="SSF48452">
    <property type="entry name" value="TPR-like"/>
    <property type="match status" value="1"/>
</dbReference>
<dbReference type="InterPro" id="IPR011990">
    <property type="entry name" value="TPR-like_helical_dom_sf"/>
</dbReference>
<gene>
    <name evidence="8" type="ORF">H9977_06095</name>
</gene>
<keyword evidence="4" id="KW-0472">Membrane</keyword>
<protein>
    <submittedName>
        <fullName evidence="8">RagB/SusD family nutrient uptake outer membrane protein</fullName>
    </submittedName>
</protein>
<evidence type="ECO:0000259" key="6">
    <source>
        <dbReference type="Pfam" id="PF07980"/>
    </source>
</evidence>
<dbReference type="Pfam" id="PF14322">
    <property type="entry name" value="SusD-like_3"/>
    <property type="match status" value="1"/>
</dbReference>
<feature type="domain" description="SusD-like N-terminal" evidence="7">
    <location>
        <begin position="106"/>
        <end position="234"/>
    </location>
</feature>
<dbReference type="GO" id="GO:0009279">
    <property type="term" value="C:cell outer membrane"/>
    <property type="evidence" value="ECO:0007669"/>
    <property type="project" value="UniProtKB-SubCell"/>
</dbReference>